<dbReference type="PANTHER" id="PTHR43208:SF1">
    <property type="entry name" value="ABC TRANSPORTER SUBSTRATE-BINDING PROTEIN"/>
    <property type="match status" value="1"/>
</dbReference>
<reference evidence="3 4" key="1">
    <citation type="submission" date="2020-11" db="EMBL/GenBank/DDBJ databases">
        <title>Fusibacter basophilias sp. nov.</title>
        <authorList>
            <person name="Qiu D."/>
        </authorList>
    </citation>
    <scope>NUCLEOTIDE SEQUENCE [LARGE SCALE GENOMIC DNA]</scope>
    <source>
        <strain evidence="3 4">Q10-2</strain>
    </source>
</reference>
<evidence type="ECO:0000259" key="2">
    <source>
        <dbReference type="Pfam" id="PF02608"/>
    </source>
</evidence>
<dbReference type="InterPro" id="IPR003760">
    <property type="entry name" value="PnrA-like"/>
</dbReference>
<evidence type="ECO:0000313" key="4">
    <source>
        <dbReference type="Proteomes" id="UP000614200"/>
    </source>
</evidence>
<dbReference type="CDD" id="cd19963">
    <property type="entry name" value="PBP1_BMP-like"/>
    <property type="match status" value="1"/>
</dbReference>
<dbReference type="InterPro" id="IPR052910">
    <property type="entry name" value="ABC-Purine-Binding"/>
</dbReference>
<dbReference type="Gene3D" id="3.40.50.2300">
    <property type="match status" value="2"/>
</dbReference>
<evidence type="ECO:0000256" key="1">
    <source>
        <dbReference type="ARBA" id="ARBA00022729"/>
    </source>
</evidence>
<sequence>MYEGNISEYYIDARNRGKKEYNRLKARGVSGHLTSLDGILKDVEIVATVDLGTREIPLKKVVGTYFNSRRMTFSKGFMPLEPVNTEFGSKWTNLCQSHLEEGIRDPIKVYEYLNYYYVMEGNKRVSVLRYFDGVKVAAHIYRMIPRYDEQDDDIKLYYAFLEFFKETGLVEIWLSKATRYKRMLRYLNAYEPGDSIYEDKYQHFLSYVYEPFRRLYKQFGGDQLNITTSDAFLLYAKLYEIPKVLDEASAEKVMPLLIRELQNYGEDEEIDIFTNTEDIGKSTLLNTITNLISPKKIRVGFVYARDIEKSGWTYSHELGRQYIESHFSDQIETDFIDNVPEDKSAFGVIDAFAAKGYDIVFTTSEIYRRATLRCALEHPEIKFFNCSGNRPYVHMTNYFGRTYEPRFLTGIIAGAMTKANIIGYTATEPNPEVISCINAFAMGIKMVNPNAKLLVVWTGEWNNPKVSTDLSEKLIERGADIVSNKNLIVPRGVTWDYGVYSMLCNINSETKQPEHYLASPIWNWGTFYEKIINSVLNGTYQRVTSQYFEESRLINFWWGITSGVIDIYYSKVHVPSDTAKLVEIMKKMIVADQFHPFTGPIYDQNKILRVQNNKILTPEDILEMNWYVDNVQIIL</sequence>
<proteinExistence type="predicted"/>
<keyword evidence="1" id="KW-0732">Signal</keyword>
<dbReference type="Pfam" id="PF02608">
    <property type="entry name" value="Bmp"/>
    <property type="match status" value="1"/>
</dbReference>
<dbReference type="EMBL" id="JADKNH010000003">
    <property type="protein sequence ID" value="MBF4692838.1"/>
    <property type="molecule type" value="Genomic_DNA"/>
</dbReference>
<gene>
    <name evidence="3" type="ORF">ISU02_06890</name>
</gene>
<comment type="caution">
    <text evidence="3">The sequence shown here is derived from an EMBL/GenBank/DDBJ whole genome shotgun (WGS) entry which is preliminary data.</text>
</comment>
<protein>
    <submittedName>
        <fullName evidence="3">BMP family ABC transporter substrate-binding protein</fullName>
    </submittedName>
</protein>
<keyword evidence="4" id="KW-1185">Reference proteome</keyword>
<feature type="domain" description="ABC transporter substrate-binding protein PnrA-like" evidence="2">
    <location>
        <begin position="297"/>
        <end position="588"/>
    </location>
</feature>
<dbReference type="Proteomes" id="UP000614200">
    <property type="component" value="Unassembled WGS sequence"/>
</dbReference>
<dbReference type="PANTHER" id="PTHR43208">
    <property type="entry name" value="ABC TRANSPORTER SUBSTRATE-BINDING PROTEIN"/>
    <property type="match status" value="1"/>
</dbReference>
<name>A0ABR9ZRR6_9FIRM</name>
<evidence type="ECO:0000313" key="3">
    <source>
        <dbReference type="EMBL" id="MBF4692838.1"/>
    </source>
</evidence>
<accession>A0ABR9ZRR6</accession>
<organism evidence="3 4">
    <name type="scientific">Fusibacter ferrireducens</name>
    <dbReference type="NCBI Taxonomy" id="2785058"/>
    <lineage>
        <taxon>Bacteria</taxon>
        <taxon>Bacillati</taxon>
        <taxon>Bacillota</taxon>
        <taxon>Clostridia</taxon>
        <taxon>Eubacteriales</taxon>
        <taxon>Eubacteriales Family XII. Incertae Sedis</taxon>
        <taxon>Fusibacter</taxon>
    </lineage>
</organism>